<sequence length="100" mass="11781">MNMDKKQVLNIVRTYLYSEPFLPEAKKELKEIELIANFKEKHKRASIVYNYHKTYSELVKGYAKDYNLLAETNGVVEYGEIIDKLHDIIIKDGEENKKNN</sequence>
<dbReference type="Proteomes" id="UP001153678">
    <property type="component" value="Unassembled WGS sequence"/>
</dbReference>
<accession>A0A9W4T1Z1</accession>
<reference evidence="1" key="1">
    <citation type="submission" date="2022-08" db="EMBL/GenBank/DDBJ databases">
        <authorList>
            <person name="Kallberg Y."/>
            <person name="Tangrot J."/>
            <person name="Rosling A."/>
        </authorList>
    </citation>
    <scope>NUCLEOTIDE SEQUENCE</scope>
    <source>
        <strain evidence="1">Wild A</strain>
    </source>
</reference>
<proteinExistence type="predicted"/>
<name>A0A9W4T1Z1_9GLOM</name>
<dbReference type="EMBL" id="CAMKVN010005894">
    <property type="protein sequence ID" value="CAI2189539.1"/>
    <property type="molecule type" value="Genomic_DNA"/>
</dbReference>
<dbReference type="AlphaFoldDB" id="A0A9W4T1Z1"/>
<keyword evidence="2" id="KW-1185">Reference proteome</keyword>
<organism evidence="1 2">
    <name type="scientific">Funneliformis geosporum</name>
    <dbReference type="NCBI Taxonomy" id="1117311"/>
    <lineage>
        <taxon>Eukaryota</taxon>
        <taxon>Fungi</taxon>
        <taxon>Fungi incertae sedis</taxon>
        <taxon>Mucoromycota</taxon>
        <taxon>Glomeromycotina</taxon>
        <taxon>Glomeromycetes</taxon>
        <taxon>Glomerales</taxon>
        <taxon>Glomeraceae</taxon>
        <taxon>Funneliformis</taxon>
    </lineage>
</organism>
<evidence type="ECO:0000313" key="1">
    <source>
        <dbReference type="EMBL" id="CAI2189539.1"/>
    </source>
</evidence>
<evidence type="ECO:0000313" key="2">
    <source>
        <dbReference type="Proteomes" id="UP001153678"/>
    </source>
</evidence>
<protein>
    <submittedName>
        <fullName evidence="1">10683_t:CDS:1</fullName>
    </submittedName>
</protein>
<gene>
    <name evidence="1" type="ORF">FWILDA_LOCUS14129</name>
</gene>
<comment type="caution">
    <text evidence="1">The sequence shown here is derived from an EMBL/GenBank/DDBJ whole genome shotgun (WGS) entry which is preliminary data.</text>
</comment>